<organism evidence="2">
    <name type="scientific">Cacopsylla melanoneura</name>
    <dbReference type="NCBI Taxonomy" id="428564"/>
    <lineage>
        <taxon>Eukaryota</taxon>
        <taxon>Metazoa</taxon>
        <taxon>Ecdysozoa</taxon>
        <taxon>Arthropoda</taxon>
        <taxon>Hexapoda</taxon>
        <taxon>Insecta</taxon>
        <taxon>Pterygota</taxon>
        <taxon>Neoptera</taxon>
        <taxon>Paraneoptera</taxon>
        <taxon>Hemiptera</taxon>
        <taxon>Sternorrhyncha</taxon>
        <taxon>Psylloidea</taxon>
        <taxon>Psyllidae</taxon>
        <taxon>Psyllinae</taxon>
        <taxon>Cacopsylla</taxon>
    </lineage>
</organism>
<accession>A0A8D9A2J9</accession>
<evidence type="ECO:0000313" key="2">
    <source>
        <dbReference type="EMBL" id="CAG6756231.1"/>
    </source>
</evidence>
<keyword evidence="1" id="KW-0732">Signal</keyword>
<name>A0A8D9A2J9_9HEMI</name>
<evidence type="ECO:0008006" key="3">
    <source>
        <dbReference type="Google" id="ProtNLM"/>
    </source>
</evidence>
<protein>
    <recommendedName>
        <fullName evidence="3">Cuticle protein</fullName>
    </recommendedName>
</protein>
<proteinExistence type="predicted"/>
<feature type="signal peptide" evidence="1">
    <location>
        <begin position="1"/>
        <end position="16"/>
    </location>
</feature>
<reference evidence="2" key="1">
    <citation type="submission" date="2021-05" db="EMBL/GenBank/DDBJ databases">
        <authorList>
            <person name="Alioto T."/>
            <person name="Alioto T."/>
            <person name="Gomez Garrido J."/>
        </authorList>
    </citation>
    <scope>NUCLEOTIDE SEQUENCE</scope>
</reference>
<sequence>MKFVIAFVATLACAAASYAPYYPAPVYPYAGAYAGAYAPAADIKVLPSGFLADTPEVAAAKVAHFAEVAKAASSAAYAPAPYAYGPAPYAAPYYAGAYAHSVADIKVLPSGFLADTPEVALAKAAHFAETAKAAAAAAASPDHGDYGYAAPAYAYAAPAYAYAAPAYAAYPKYHY</sequence>
<dbReference type="EMBL" id="HBUF01544241">
    <property type="protein sequence ID" value="CAG6756231.1"/>
    <property type="molecule type" value="Transcribed_RNA"/>
</dbReference>
<evidence type="ECO:0000256" key="1">
    <source>
        <dbReference type="SAM" id="SignalP"/>
    </source>
</evidence>
<dbReference type="AlphaFoldDB" id="A0A8D9A2J9"/>
<feature type="chain" id="PRO_5034932295" description="Cuticle protein" evidence="1">
    <location>
        <begin position="17"/>
        <end position="175"/>
    </location>
</feature>